<name>A0A367ZNI0_9BACT</name>
<evidence type="ECO:0000313" key="2">
    <source>
        <dbReference type="EMBL" id="RCK79673.1"/>
    </source>
</evidence>
<protein>
    <submittedName>
        <fullName evidence="2">Uncharacterized protein</fullName>
    </submittedName>
</protein>
<dbReference type="AlphaFoldDB" id="A0A367ZNI0"/>
<feature type="region of interest" description="Disordered" evidence="1">
    <location>
        <begin position="37"/>
        <end position="68"/>
    </location>
</feature>
<organism evidence="2 3">
    <name type="scientific">Candidatus Ozemobacter sibiricus</name>
    <dbReference type="NCBI Taxonomy" id="2268124"/>
    <lineage>
        <taxon>Bacteria</taxon>
        <taxon>Candidatus Ozemobacteria</taxon>
        <taxon>Candidatus Ozemobacterales</taxon>
        <taxon>Candidatus Ozemobacteraceae</taxon>
        <taxon>Candidatus Ozemobacter</taxon>
    </lineage>
</organism>
<reference evidence="2 3" key="1">
    <citation type="submission" date="2018-05" db="EMBL/GenBank/DDBJ databases">
        <title>A metagenomic window into the 2 km-deep terrestrial subsurface aquifer revealed taxonomically and functionally diverse microbial community comprising novel uncultured bacterial lineages.</title>
        <authorList>
            <person name="Kadnikov V.V."/>
            <person name="Mardanov A.V."/>
            <person name="Beletsky A.V."/>
            <person name="Banks D."/>
            <person name="Pimenov N.V."/>
            <person name="Frank Y.A."/>
            <person name="Karnachuk O.V."/>
            <person name="Ravin N.V."/>
        </authorList>
    </citation>
    <scope>NUCLEOTIDE SEQUENCE [LARGE SCALE GENOMIC DNA]</scope>
    <source>
        <strain evidence="2">BY5</strain>
    </source>
</reference>
<accession>A0A367ZNI0</accession>
<proteinExistence type="predicted"/>
<dbReference type="Proteomes" id="UP000252355">
    <property type="component" value="Unassembled WGS sequence"/>
</dbReference>
<comment type="caution">
    <text evidence="2">The sequence shown here is derived from an EMBL/GenBank/DDBJ whole genome shotgun (WGS) entry which is preliminary data.</text>
</comment>
<evidence type="ECO:0000313" key="3">
    <source>
        <dbReference type="Proteomes" id="UP000252355"/>
    </source>
</evidence>
<gene>
    <name evidence="2" type="ORF">OZSIB_4145</name>
</gene>
<dbReference type="EMBL" id="QOQW01000011">
    <property type="protein sequence ID" value="RCK79673.1"/>
    <property type="molecule type" value="Genomic_DNA"/>
</dbReference>
<sequence>MPMRRPHLRCSCRPGRTSRSLAGSCCRFAHTGFWKERTKGRASPQPPGSTLWRQAVPGPGSGVPGTGERHDWLVAKKDLTTPECSGKLPRL</sequence>
<evidence type="ECO:0000256" key="1">
    <source>
        <dbReference type="SAM" id="MobiDB-lite"/>
    </source>
</evidence>